<evidence type="ECO:0000256" key="2">
    <source>
        <dbReference type="PROSITE-ProRule" id="PRU00176"/>
    </source>
</evidence>
<feature type="region of interest" description="Disordered" evidence="3">
    <location>
        <begin position="92"/>
        <end position="125"/>
    </location>
</feature>
<dbReference type="EnsemblPlants" id="QL04p019162:mrna">
    <property type="protein sequence ID" value="QL04p019162:mrna"/>
    <property type="gene ID" value="QL04p019162"/>
</dbReference>
<dbReference type="PROSITE" id="PS50102">
    <property type="entry name" value="RRM"/>
    <property type="match status" value="1"/>
</dbReference>
<accession>A0A7N2LEN3</accession>
<dbReference type="InterPro" id="IPR035979">
    <property type="entry name" value="RBD_domain_sf"/>
</dbReference>
<keyword evidence="6" id="KW-1185">Reference proteome</keyword>
<evidence type="ECO:0000313" key="6">
    <source>
        <dbReference type="Proteomes" id="UP000594261"/>
    </source>
</evidence>
<feature type="region of interest" description="Disordered" evidence="3">
    <location>
        <begin position="219"/>
        <end position="245"/>
    </location>
</feature>
<keyword evidence="1 2" id="KW-0694">RNA-binding</keyword>
<dbReference type="Gene3D" id="3.30.70.330">
    <property type="match status" value="1"/>
</dbReference>
<dbReference type="GO" id="GO:0003729">
    <property type="term" value="F:mRNA binding"/>
    <property type="evidence" value="ECO:0007669"/>
    <property type="project" value="TreeGrafter"/>
</dbReference>
<evidence type="ECO:0000256" key="3">
    <source>
        <dbReference type="SAM" id="MobiDB-lite"/>
    </source>
</evidence>
<evidence type="ECO:0000256" key="1">
    <source>
        <dbReference type="ARBA" id="ARBA00022884"/>
    </source>
</evidence>
<name>A0A7N2LEN3_QUELO</name>
<proteinExistence type="predicted"/>
<protein>
    <recommendedName>
        <fullName evidence="4">RRM domain-containing protein</fullName>
    </recommendedName>
</protein>
<evidence type="ECO:0000259" key="4">
    <source>
        <dbReference type="PROSITE" id="PS50102"/>
    </source>
</evidence>
<dbReference type="SUPFAM" id="SSF54928">
    <property type="entry name" value="RNA-binding domain, RBD"/>
    <property type="match status" value="1"/>
</dbReference>
<dbReference type="Proteomes" id="UP000594261">
    <property type="component" value="Chromosome 4"/>
</dbReference>
<dbReference type="EMBL" id="LRBV02000004">
    <property type="status" value="NOT_ANNOTATED_CDS"/>
    <property type="molecule type" value="Genomic_DNA"/>
</dbReference>
<dbReference type="InterPro" id="IPR012677">
    <property type="entry name" value="Nucleotide-bd_a/b_plait_sf"/>
</dbReference>
<dbReference type="InterPro" id="IPR050502">
    <property type="entry name" value="Euk_RNA-bind_prot"/>
</dbReference>
<reference evidence="5" key="2">
    <citation type="submission" date="2021-01" db="UniProtKB">
        <authorList>
            <consortium name="EnsemblPlants"/>
        </authorList>
    </citation>
    <scope>IDENTIFICATION</scope>
</reference>
<feature type="domain" description="RRM" evidence="4">
    <location>
        <begin position="30"/>
        <end position="102"/>
    </location>
</feature>
<dbReference type="Gramene" id="QL04p019162:mrna">
    <property type="protein sequence ID" value="QL04p019162:mrna"/>
    <property type="gene ID" value="QL04p019162"/>
</dbReference>
<dbReference type="PANTHER" id="PTHR48025:SF1">
    <property type="entry name" value="RRM DOMAIN-CONTAINING PROTEIN"/>
    <property type="match status" value="1"/>
</dbReference>
<evidence type="ECO:0000313" key="5">
    <source>
        <dbReference type="EnsemblPlants" id="QL04p019162:mrna"/>
    </source>
</evidence>
<dbReference type="PANTHER" id="PTHR48025">
    <property type="entry name" value="OS02G0815200 PROTEIN"/>
    <property type="match status" value="1"/>
</dbReference>
<organism evidence="5 6">
    <name type="scientific">Quercus lobata</name>
    <name type="common">Valley oak</name>
    <dbReference type="NCBI Taxonomy" id="97700"/>
    <lineage>
        <taxon>Eukaryota</taxon>
        <taxon>Viridiplantae</taxon>
        <taxon>Streptophyta</taxon>
        <taxon>Embryophyta</taxon>
        <taxon>Tracheophyta</taxon>
        <taxon>Spermatophyta</taxon>
        <taxon>Magnoliopsida</taxon>
        <taxon>eudicotyledons</taxon>
        <taxon>Gunneridae</taxon>
        <taxon>Pentapetalae</taxon>
        <taxon>rosids</taxon>
        <taxon>fabids</taxon>
        <taxon>Fagales</taxon>
        <taxon>Fagaceae</taxon>
        <taxon>Quercus</taxon>
    </lineage>
</organism>
<sequence length="245" mass="26070">MPPPNNKSMTMNTKPGRIDGDSDESETPSNNLWVGNLASDVADSDLMDLFAQCGALDRVTSYSSRSYALVFFKRIEVAKAAKDTLQGVNLHGHPIKSKSNSEAGIGSGGAEAEEEELGSKIGRQEPGDWERCVEGQLSAFGEKHRIGILGKMKPISEKYLLGQSDNQIKTTVSVAIVDGSGSVISGEPGQSLSLGMVRSAWQDGLARRRGETSWQDGVAGEMFSGVGDQSSAQVKQRSSSAGQEM</sequence>
<dbReference type="InParanoid" id="A0A7N2LEN3"/>
<dbReference type="Pfam" id="PF00076">
    <property type="entry name" value="RRM_1"/>
    <property type="match status" value="1"/>
</dbReference>
<feature type="compositionally biased region" description="Polar residues" evidence="3">
    <location>
        <begin position="1"/>
        <end position="13"/>
    </location>
</feature>
<dbReference type="CDD" id="cd00590">
    <property type="entry name" value="RRM_SF"/>
    <property type="match status" value="1"/>
</dbReference>
<dbReference type="SMART" id="SM00360">
    <property type="entry name" value="RRM"/>
    <property type="match status" value="1"/>
</dbReference>
<dbReference type="InterPro" id="IPR000504">
    <property type="entry name" value="RRM_dom"/>
</dbReference>
<feature type="compositionally biased region" description="Polar residues" evidence="3">
    <location>
        <begin position="227"/>
        <end position="245"/>
    </location>
</feature>
<dbReference type="AlphaFoldDB" id="A0A7N2LEN3"/>
<reference evidence="5 6" key="1">
    <citation type="journal article" date="2016" name="G3 (Bethesda)">
        <title>First Draft Assembly and Annotation of the Genome of a California Endemic Oak Quercus lobata Nee (Fagaceae).</title>
        <authorList>
            <person name="Sork V.L."/>
            <person name="Fitz-Gibbon S.T."/>
            <person name="Puiu D."/>
            <person name="Crepeau M."/>
            <person name="Gugger P.F."/>
            <person name="Sherman R."/>
            <person name="Stevens K."/>
            <person name="Langley C.H."/>
            <person name="Pellegrini M."/>
            <person name="Salzberg S.L."/>
        </authorList>
    </citation>
    <scope>NUCLEOTIDE SEQUENCE [LARGE SCALE GENOMIC DNA]</scope>
    <source>
        <strain evidence="5 6">cv. SW786</strain>
    </source>
</reference>
<feature type="region of interest" description="Disordered" evidence="3">
    <location>
        <begin position="1"/>
        <end position="30"/>
    </location>
</feature>